<evidence type="ECO:0000313" key="2">
    <source>
        <dbReference type="Proteomes" id="UP000796761"/>
    </source>
</evidence>
<dbReference type="AlphaFoldDB" id="A0A8K1GSA9"/>
<gene>
    <name evidence="1" type="ORF">HGM15179_003914</name>
</gene>
<reference evidence="1" key="1">
    <citation type="submission" date="2019-04" db="EMBL/GenBank/DDBJ databases">
        <title>Genome assembly of Zosterops borbonicus 15179.</title>
        <authorList>
            <person name="Leroy T."/>
            <person name="Anselmetti Y."/>
            <person name="Tilak M.-K."/>
            <person name="Nabholz B."/>
        </authorList>
    </citation>
    <scope>NUCLEOTIDE SEQUENCE</scope>
    <source>
        <strain evidence="1">HGM_15179</strain>
        <tissue evidence="1">Muscle</tissue>
    </source>
</reference>
<protein>
    <submittedName>
        <fullName evidence="1">Uncharacterized protein</fullName>
    </submittedName>
</protein>
<sequence length="183" mass="20463">MLHFSEKCFCGQYKGHSSANTKVSAKCKEEVLQAREQIPLQARGQIPLQTVVNTKVKQLCPCCPGRSIGELLEPLKAPMLEQVSLWEAHSAPVLLAGPMEPWREGSTLEQVCCGTCDPTRDEHWSSLCLKDCRQWRRPTLEKLVKTVSHVSFPHAGTGEECEGKEWQIKCVMNIAFIPHVPAL</sequence>
<proteinExistence type="predicted"/>
<accession>A0A8K1GSA9</accession>
<keyword evidence="2" id="KW-1185">Reference proteome</keyword>
<organism evidence="1 2">
    <name type="scientific">Zosterops borbonicus</name>
    <dbReference type="NCBI Taxonomy" id="364589"/>
    <lineage>
        <taxon>Eukaryota</taxon>
        <taxon>Metazoa</taxon>
        <taxon>Chordata</taxon>
        <taxon>Craniata</taxon>
        <taxon>Vertebrata</taxon>
        <taxon>Euteleostomi</taxon>
        <taxon>Archelosauria</taxon>
        <taxon>Archosauria</taxon>
        <taxon>Dinosauria</taxon>
        <taxon>Saurischia</taxon>
        <taxon>Theropoda</taxon>
        <taxon>Coelurosauria</taxon>
        <taxon>Aves</taxon>
        <taxon>Neognathae</taxon>
        <taxon>Neoaves</taxon>
        <taxon>Telluraves</taxon>
        <taxon>Australaves</taxon>
        <taxon>Passeriformes</taxon>
        <taxon>Sylvioidea</taxon>
        <taxon>Zosteropidae</taxon>
        <taxon>Zosterops</taxon>
    </lineage>
</organism>
<name>A0A8K1GSA9_9PASS</name>
<evidence type="ECO:0000313" key="1">
    <source>
        <dbReference type="EMBL" id="TRZ23213.1"/>
    </source>
</evidence>
<comment type="caution">
    <text evidence="1">The sequence shown here is derived from an EMBL/GenBank/DDBJ whole genome shotgun (WGS) entry which is preliminary data.</text>
</comment>
<dbReference type="EMBL" id="SWJQ01000081">
    <property type="protein sequence ID" value="TRZ23213.1"/>
    <property type="molecule type" value="Genomic_DNA"/>
</dbReference>
<dbReference type="Proteomes" id="UP000796761">
    <property type="component" value="Unassembled WGS sequence"/>
</dbReference>